<evidence type="ECO:0000256" key="1">
    <source>
        <dbReference type="ARBA" id="ARBA00001698"/>
    </source>
</evidence>
<dbReference type="EMBL" id="JANJOU010000004">
    <property type="protein sequence ID" value="MCR0982039.1"/>
    <property type="molecule type" value="Genomic_DNA"/>
</dbReference>
<keyword evidence="17" id="KW-1208">Phospholipid metabolism</keyword>
<evidence type="ECO:0000256" key="11">
    <source>
        <dbReference type="ARBA" id="ARBA00022692"/>
    </source>
</evidence>
<feature type="transmembrane region" description="Helical" evidence="20">
    <location>
        <begin position="199"/>
        <end position="219"/>
    </location>
</feature>
<dbReference type="InterPro" id="IPR000374">
    <property type="entry name" value="PC_trans"/>
</dbReference>
<keyword evidence="14" id="KW-0443">Lipid metabolism</keyword>
<evidence type="ECO:0000256" key="19">
    <source>
        <dbReference type="SAM" id="MobiDB-lite"/>
    </source>
</evidence>
<evidence type="ECO:0000256" key="20">
    <source>
        <dbReference type="SAM" id="Phobius"/>
    </source>
</evidence>
<keyword evidence="13 20" id="KW-1133">Transmembrane helix</keyword>
<feature type="transmembrane region" description="Helical" evidence="20">
    <location>
        <begin position="31"/>
        <end position="48"/>
    </location>
</feature>
<evidence type="ECO:0000256" key="13">
    <source>
        <dbReference type="ARBA" id="ARBA00022989"/>
    </source>
</evidence>
<evidence type="ECO:0000256" key="7">
    <source>
        <dbReference type="ARBA" id="ARBA00019373"/>
    </source>
</evidence>
<feature type="region of interest" description="Disordered" evidence="19">
    <location>
        <begin position="1"/>
        <end position="23"/>
    </location>
</feature>
<evidence type="ECO:0000256" key="12">
    <source>
        <dbReference type="ARBA" id="ARBA00022695"/>
    </source>
</evidence>
<feature type="transmembrane region" description="Helical" evidence="20">
    <location>
        <begin position="273"/>
        <end position="294"/>
    </location>
</feature>
<keyword evidence="10 18" id="KW-0808">Transferase</keyword>
<evidence type="ECO:0000256" key="3">
    <source>
        <dbReference type="ARBA" id="ARBA00005119"/>
    </source>
</evidence>
<evidence type="ECO:0000313" key="21">
    <source>
        <dbReference type="EMBL" id="MCR0982039.1"/>
    </source>
</evidence>
<dbReference type="PROSITE" id="PS01315">
    <property type="entry name" value="CDS"/>
    <property type="match status" value="1"/>
</dbReference>
<keyword evidence="12 18" id="KW-0548">Nucleotidyltransferase</keyword>
<keyword evidence="9" id="KW-0444">Lipid biosynthesis</keyword>
<feature type="transmembrane region" description="Helical" evidence="20">
    <location>
        <begin position="85"/>
        <end position="117"/>
    </location>
</feature>
<proteinExistence type="inferred from homology"/>
<evidence type="ECO:0000313" key="22">
    <source>
        <dbReference type="Proteomes" id="UP001524642"/>
    </source>
</evidence>
<evidence type="ECO:0000256" key="17">
    <source>
        <dbReference type="ARBA" id="ARBA00023264"/>
    </source>
</evidence>
<gene>
    <name evidence="21" type="ORF">NRP21_08265</name>
</gene>
<dbReference type="Pfam" id="PF01148">
    <property type="entry name" value="CTP_transf_1"/>
    <property type="match status" value="1"/>
</dbReference>
<reference evidence="21 22" key="1">
    <citation type="submission" date="2022-06" db="EMBL/GenBank/DDBJ databases">
        <title>Roseomonas CN29.</title>
        <authorList>
            <person name="Cheng Y."/>
            <person name="He X."/>
        </authorList>
    </citation>
    <scope>NUCLEOTIDE SEQUENCE [LARGE SCALE GENOMIC DNA]</scope>
    <source>
        <strain evidence="21 22">CN29</strain>
    </source>
</reference>
<dbReference type="PANTHER" id="PTHR46382">
    <property type="entry name" value="PHOSPHATIDATE CYTIDYLYLTRANSFERASE"/>
    <property type="match status" value="1"/>
</dbReference>
<keyword evidence="8" id="KW-1003">Cell membrane</keyword>
<evidence type="ECO:0000256" key="9">
    <source>
        <dbReference type="ARBA" id="ARBA00022516"/>
    </source>
</evidence>
<dbReference type="PANTHER" id="PTHR46382:SF1">
    <property type="entry name" value="PHOSPHATIDATE CYTIDYLYLTRANSFERASE"/>
    <property type="match status" value="1"/>
</dbReference>
<comment type="pathway">
    <text evidence="4">Lipid metabolism.</text>
</comment>
<comment type="similarity">
    <text evidence="5 18">Belongs to the CDS family.</text>
</comment>
<dbReference type="Proteomes" id="UP001524642">
    <property type="component" value="Unassembled WGS sequence"/>
</dbReference>
<evidence type="ECO:0000256" key="6">
    <source>
        <dbReference type="ARBA" id="ARBA00012487"/>
    </source>
</evidence>
<comment type="pathway">
    <text evidence="3 18">Phospholipid metabolism; CDP-diacylglycerol biosynthesis; CDP-diacylglycerol from sn-glycerol 3-phosphate: step 3/3.</text>
</comment>
<dbReference type="GO" id="GO:0016779">
    <property type="term" value="F:nucleotidyltransferase activity"/>
    <property type="evidence" value="ECO:0007669"/>
    <property type="project" value="UniProtKB-KW"/>
</dbReference>
<name>A0ABT1X516_9PROT</name>
<dbReference type="RefSeq" id="WP_257715707.1">
    <property type="nucleotide sequence ID" value="NZ_JANJOU010000004.1"/>
</dbReference>
<accession>A0ABT1X516</accession>
<evidence type="ECO:0000256" key="14">
    <source>
        <dbReference type="ARBA" id="ARBA00023098"/>
    </source>
</evidence>
<evidence type="ECO:0000256" key="8">
    <source>
        <dbReference type="ARBA" id="ARBA00022475"/>
    </source>
</evidence>
<keyword evidence="22" id="KW-1185">Reference proteome</keyword>
<feature type="transmembrane region" description="Helical" evidence="20">
    <location>
        <begin position="160"/>
        <end position="179"/>
    </location>
</feature>
<protein>
    <recommendedName>
        <fullName evidence="7 18">Phosphatidate cytidylyltransferase</fullName>
        <ecNumber evidence="6 18">2.7.7.41</ecNumber>
    </recommendedName>
</protein>
<keyword evidence="15 20" id="KW-0472">Membrane</keyword>
<evidence type="ECO:0000256" key="2">
    <source>
        <dbReference type="ARBA" id="ARBA00004651"/>
    </source>
</evidence>
<comment type="catalytic activity">
    <reaction evidence="1 18">
        <text>a 1,2-diacyl-sn-glycero-3-phosphate + CTP + H(+) = a CDP-1,2-diacyl-sn-glycerol + diphosphate</text>
        <dbReference type="Rhea" id="RHEA:16229"/>
        <dbReference type="ChEBI" id="CHEBI:15378"/>
        <dbReference type="ChEBI" id="CHEBI:33019"/>
        <dbReference type="ChEBI" id="CHEBI:37563"/>
        <dbReference type="ChEBI" id="CHEBI:58332"/>
        <dbReference type="ChEBI" id="CHEBI:58608"/>
        <dbReference type="EC" id="2.7.7.41"/>
    </reaction>
</comment>
<feature type="transmembrane region" description="Helical" evidence="20">
    <location>
        <begin position="129"/>
        <end position="148"/>
    </location>
</feature>
<dbReference type="EC" id="2.7.7.41" evidence="6 18"/>
<evidence type="ECO:0000256" key="18">
    <source>
        <dbReference type="RuleBase" id="RU003938"/>
    </source>
</evidence>
<comment type="subcellular location">
    <subcellularLocation>
        <location evidence="2">Cell membrane</location>
        <topology evidence="2">Multi-pass membrane protein</topology>
    </subcellularLocation>
</comment>
<sequence length="295" mass="30714">MAEPAPRPGPNPGSQPGAKPGKDWRDLRKRVLSALVLGPAALLCVWLGANAYTLLLSVAAAILTWEWVHLCGLRTARLPGAGVPAAVFVAGALSVAELPLTAWIVLVGGFLLTWAWAERLRGRDRPAQPALRLALGVLYIGVAFLCLIELRHENEAGRANLLFLLLTVWASDIGGYMAGRALGGPKLWPQVSPGKTWTGAAGGLLLAMGIGAAVAPFLAPGSSWRAAAVAAILAIATQAGDLFESAIKRQFKVKDTSSLIPGHGGLLDRLDGLLAAAPAAMLLALILGYGGALWR</sequence>
<keyword evidence="11 18" id="KW-0812">Transmembrane</keyword>
<evidence type="ECO:0000256" key="10">
    <source>
        <dbReference type="ARBA" id="ARBA00022679"/>
    </source>
</evidence>
<comment type="caution">
    <text evidence="21">The sequence shown here is derived from an EMBL/GenBank/DDBJ whole genome shotgun (WGS) entry which is preliminary data.</text>
</comment>
<evidence type="ECO:0000256" key="4">
    <source>
        <dbReference type="ARBA" id="ARBA00005189"/>
    </source>
</evidence>
<evidence type="ECO:0000256" key="15">
    <source>
        <dbReference type="ARBA" id="ARBA00023136"/>
    </source>
</evidence>
<evidence type="ECO:0000256" key="5">
    <source>
        <dbReference type="ARBA" id="ARBA00010185"/>
    </source>
</evidence>
<evidence type="ECO:0000256" key="16">
    <source>
        <dbReference type="ARBA" id="ARBA00023209"/>
    </source>
</evidence>
<keyword evidence="16" id="KW-0594">Phospholipid biosynthesis</keyword>
<organism evidence="21 22">
    <name type="scientific">Roseomonas populi</name>
    <dbReference type="NCBI Taxonomy" id="3121582"/>
    <lineage>
        <taxon>Bacteria</taxon>
        <taxon>Pseudomonadati</taxon>
        <taxon>Pseudomonadota</taxon>
        <taxon>Alphaproteobacteria</taxon>
        <taxon>Acetobacterales</taxon>
        <taxon>Roseomonadaceae</taxon>
        <taxon>Roseomonas</taxon>
    </lineage>
</organism>
<feature type="compositionally biased region" description="Pro residues" evidence="19">
    <location>
        <begin position="1"/>
        <end position="13"/>
    </location>
</feature>